<dbReference type="AlphaFoldDB" id="A0A5J4QAI4"/>
<evidence type="ECO:0000313" key="2">
    <source>
        <dbReference type="Proteomes" id="UP000324800"/>
    </source>
</evidence>
<accession>A0A5J4QAI4</accession>
<protein>
    <recommendedName>
        <fullName evidence="3">SH3 domain-containing protein</fullName>
    </recommendedName>
</protein>
<evidence type="ECO:0000313" key="1">
    <source>
        <dbReference type="EMBL" id="KAA6317914.1"/>
    </source>
</evidence>
<dbReference type="EMBL" id="SNRW01046432">
    <property type="protein sequence ID" value="KAA6317914.1"/>
    <property type="molecule type" value="Genomic_DNA"/>
</dbReference>
<evidence type="ECO:0008006" key="3">
    <source>
        <dbReference type="Google" id="ProtNLM"/>
    </source>
</evidence>
<sequence>MSSDLYKLNEDATALDTRGGVYRILEGVVVKVIDKNSTWYTVEYENKIYKIQRESLDPYISSSSSYTSSVSISPGEMVGGALFLTGLALIL</sequence>
<name>A0A5J4QAI4_9EUKA</name>
<comment type="caution">
    <text evidence="1">The sequence shown here is derived from an EMBL/GenBank/DDBJ whole genome shotgun (WGS) entry which is preliminary data.</text>
</comment>
<dbReference type="Proteomes" id="UP000324800">
    <property type="component" value="Unassembled WGS sequence"/>
</dbReference>
<gene>
    <name evidence="1" type="ORF">EZS28_055020</name>
</gene>
<proteinExistence type="predicted"/>
<organism evidence="1 2">
    <name type="scientific">Streblomastix strix</name>
    <dbReference type="NCBI Taxonomy" id="222440"/>
    <lineage>
        <taxon>Eukaryota</taxon>
        <taxon>Metamonada</taxon>
        <taxon>Preaxostyla</taxon>
        <taxon>Oxymonadida</taxon>
        <taxon>Streblomastigidae</taxon>
        <taxon>Streblomastix</taxon>
    </lineage>
</organism>
<reference evidence="1 2" key="1">
    <citation type="submission" date="2019-03" db="EMBL/GenBank/DDBJ databases">
        <title>Single cell metagenomics reveals metabolic interactions within the superorganism composed of flagellate Streblomastix strix and complex community of Bacteroidetes bacteria on its surface.</title>
        <authorList>
            <person name="Treitli S.C."/>
            <person name="Kolisko M."/>
            <person name="Husnik F."/>
            <person name="Keeling P."/>
            <person name="Hampl V."/>
        </authorList>
    </citation>
    <scope>NUCLEOTIDE SEQUENCE [LARGE SCALE GENOMIC DNA]</scope>
    <source>
        <strain evidence="1">ST1C</strain>
    </source>
</reference>